<keyword evidence="1" id="KW-0812">Transmembrane</keyword>
<proteinExistence type="predicted"/>
<evidence type="ECO:0000313" key="3">
    <source>
        <dbReference type="Proteomes" id="UP001589698"/>
    </source>
</evidence>
<accession>A0ABV6E4I2</accession>
<organism evidence="2 3">
    <name type="scientific">Nocardioides zeicaulis</name>
    <dbReference type="NCBI Taxonomy" id="1776857"/>
    <lineage>
        <taxon>Bacteria</taxon>
        <taxon>Bacillati</taxon>
        <taxon>Actinomycetota</taxon>
        <taxon>Actinomycetes</taxon>
        <taxon>Propionibacteriales</taxon>
        <taxon>Nocardioidaceae</taxon>
        <taxon>Nocardioides</taxon>
    </lineage>
</organism>
<sequence>MIHVPVIEIVAMLMLSAVVLRAAWLVTHQSAHHAALQPARWSREVDRVLVGRPARHRA</sequence>
<dbReference type="RefSeq" id="WP_378519695.1">
    <property type="nucleotide sequence ID" value="NZ_CBCSDI010000026.1"/>
</dbReference>
<protein>
    <submittedName>
        <fullName evidence="2">Uncharacterized protein</fullName>
    </submittedName>
</protein>
<name>A0ABV6E4I2_9ACTN</name>
<keyword evidence="1" id="KW-1133">Transmembrane helix</keyword>
<gene>
    <name evidence="2" type="ORF">ACFFJG_15535</name>
</gene>
<dbReference type="Proteomes" id="UP001589698">
    <property type="component" value="Unassembled WGS sequence"/>
</dbReference>
<keyword evidence="1" id="KW-0472">Membrane</keyword>
<dbReference type="EMBL" id="JBHLXH010000002">
    <property type="protein sequence ID" value="MFC0223899.1"/>
    <property type="molecule type" value="Genomic_DNA"/>
</dbReference>
<reference evidence="2 3" key="1">
    <citation type="submission" date="2024-09" db="EMBL/GenBank/DDBJ databases">
        <authorList>
            <person name="Sun Q."/>
            <person name="Mori K."/>
        </authorList>
    </citation>
    <scope>NUCLEOTIDE SEQUENCE [LARGE SCALE GENOMIC DNA]</scope>
    <source>
        <strain evidence="2 3">CCM 8654</strain>
    </source>
</reference>
<keyword evidence="3" id="KW-1185">Reference proteome</keyword>
<feature type="transmembrane region" description="Helical" evidence="1">
    <location>
        <begin position="6"/>
        <end position="26"/>
    </location>
</feature>
<evidence type="ECO:0000313" key="2">
    <source>
        <dbReference type="EMBL" id="MFC0223899.1"/>
    </source>
</evidence>
<evidence type="ECO:0000256" key="1">
    <source>
        <dbReference type="SAM" id="Phobius"/>
    </source>
</evidence>
<comment type="caution">
    <text evidence="2">The sequence shown here is derived from an EMBL/GenBank/DDBJ whole genome shotgun (WGS) entry which is preliminary data.</text>
</comment>